<evidence type="ECO:0000313" key="3">
    <source>
        <dbReference type="Proteomes" id="UP000295277"/>
    </source>
</evidence>
<dbReference type="Gene3D" id="3.30.1380.20">
    <property type="entry name" value="Trafficking protein particle complex subunit 3"/>
    <property type="match status" value="1"/>
</dbReference>
<protein>
    <submittedName>
        <fullName evidence="2">Divinyl protochlorophyllide a 8-vinyl-reductase</fullName>
    </submittedName>
</protein>
<keyword evidence="3" id="KW-1185">Reference proteome</keyword>
<dbReference type="PANTHER" id="PTHR35090">
    <property type="entry name" value="DNA-DIRECTED RNA POLYMERASE SUBUNIT I"/>
    <property type="match status" value="1"/>
</dbReference>
<gene>
    <name evidence="2" type="ORF">EV216_106137</name>
</gene>
<dbReference type="RefSeq" id="WP_132694115.1">
    <property type="nucleotide sequence ID" value="NZ_SLVM01000006.1"/>
</dbReference>
<dbReference type="GO" id="GO:0030494">
    <property type="term" value="P:bacteriochlorophyll biosynthetic process"/>
    <property type="evidence" value="ECO:0007669"/>
    <property type="project" value="InterPro"/>
</dbReference>
<dbReference type="InterPro" id="IPR024096">
    <property type="entry name" value="NO_sig/Golgi_transp_ligand-bd"/>
</dbReference>
<feature type="domain" description="4-vinyl reductase 4VR" evidence="1">
    <location>
        <begin position="137"/>
        <end position="198"/>
    </location>
</feature>
<dbReference type="Proteomes" id="UP000295277">
    <property type="component" value="Unassembled WGS sequence"/>
</dbReference>
<sequence>MKDSLSGHGSGRIGPNAVLQLLPVLETAGGAALRDEMLEAAGLDAPPSDTGLMDEGPAAAMHHALRRRLPGRAPDLLREAGARTGDYILAHRIPPLAQKLLKALPPALAAPVLAKAIAKHSWTFAGSGAFRVVSTRPLVFELTDNPLIRGEHAPHPICGWHEAVFDRLFQTLVDKRLRTRETACAATGAPLCRFEITRG</sequence>
<accession>A0A4R1YXS3</accession>
<dbReference type="InterPro" id="IPR004096">
    <property type="entry name" value="V4R"/>
</dbReference>
<dbReference type="AlphaFoldDB" id="A0A4R1YXS3"/>
<dbReference type="NCBIfam" id="TIGR02019">
    <property type="entry name" value="BchJ"/>
    <property type="match status" value="1"/>
</dbReference>
<reference evidence="2 3" key="1">
    <citation type="submission" date="2019-03" db="EMBL/GenBank/DDBJ databases">
        <title>Genomic Encyclopedia of Type Strains, Phase IV (KMG-IV): sequencing the most valuable type-strain genomes for metagenomic binning, comparative biology and taxonomic classification.</title>
        <authorList>
            <person name="Goeker M."/>
        </authorList>
    </citation>
    <scope>NUCLEOTIDE SEQUENCE [LARGE SCALE GENOMIC DNA]</scope>
    <source>
        <strain evidence="2 3">DSM 21153</strain>
    </source>
</reference>
<dbReference type="InterPro" id="IPR010249">
    <property type="entry name" value="BchJ"/>
</dbReference>
<dbReference type="SUPFAM" id="SSF111126">
    <property type="entry name" value="Ligand-binding domain in the NO signalling and Golgi transport"/>
    <property type="match status" value="1"/>
</dbReference>
<dbReference type="SMART" id="SM00989">
    <property type="entry name" value="V4R"/>
    <property type="match status" value="1"/>
</dbReference>
<dbReference type="GO" id="GO:0015979">
    <property type="term" value="P:photosynthesis"/>
    <property type="evidence" value="ECO:0007669"/>
    <property type="project" value="InterPro"/>
</dbReference>
<organism evidence="2 3">
    <name type="scientific">Rhodovulum steppense</name>
    <dbReference type="NCBI Taxonomy" id="540251"/>
    <lineage>
        <taxon>Bacteria</taxon>
        <taxon>Pseudomonadati</taxon>
        <taxon>Pseudomonadota</taxon>
        <taxon>Alphaproteobacteria</taxon>
        <taxon>Rhodobacterales</taxon>
        <taxon>Paracoccaceae</taxon>
        <taxon>Rhodovulum</taxon>
    </lineage>
</organism>
<name>A0A4R1YXS3_9RHOB</name>
<dbReference type="PANTHER" id="PTHR35090:SF1">
    <property type="entry name" value="SLR0144 PROTEIN"/>
    <property type="match status" value="1"/>
</dbReference>
<proteinExistence type="predicted"/>
<evidence type="ECO:0000313" key="2">
    <source>
        <dbReference type="EMBL" id="TCM85837.1"/>
    </source>
</evidence>
<dbReference type="Pfam" id="PF02830">
    <property type="entry name" value="V4R"/>
    <property type="match status" value="1"/>
</dbReference>
<dbReference type="OrthoDB" id="2080515at2"/>
<evidence type="ECO:0000259" key="1">
    <source>
        <dbReference type="SMART" id="SM00989"/>
    </source>
</evidence>
<comment type="caution">
    <text evidence="2">The sequence shown here is derived from an EMBL/GenBank/DDBJ whole genome shotgun (WGS) entry which is preliminary data.</text>
</comment>
<dbReference type="EMBL" id="SLVM01000006">
    <property type="protein sequence ID" value="TCM85837.1"/>
    <property type="molecule type" value="Genomic_DNA"/>
</dbReference>